<evidence type="ECO:0000313" key="4">
    <source>
        <dbReference type="Proteomes" id="UP000235145"/>
    </source>
</evidence>
<evidence type="ECO:0000259" key="2">
    <source>
        <dbReference type="Pfam" id="PF07727"/>
    </source>
</evidence>
<dbReference type="AlphaFoldDB" id="A0A9R1UKM4"/>
<feature type="region of interest" description="Disordered" evidence="1">
    <location>
        <begin position="1"/>
        <end position="27"/>
    </location>
</feature>
<feature type="compositionally biased region" description="Polar residues" evidence="1">
    <location>
        <begin position="15"/>
        <end position="25"/>
    </location>
</feature>
<dbReference type="PANTHER" id="PTHR11439">
    <property type="entry name" value="GAG-POL-RELATED RETROTRANSPOSON"/>
    <property type="match status" value="1"/>
</dbReference>
<proteinExistence type="predicted"/>
<dbReference type="InterPro" id="IPR043502">
    <property type="entry name" value="DNA/RNA_pol_sf"/>
</dbReference>
<protein>
    <recommendedName>
        <fullName evidence="2">Reverse transcriptase Ty1/copia-type domain-containing protein</fullName>
    </recommendedName>
</protein>
<dbReference type="InterPro" id="IPR013103">
    <property type="entry name" value="RVT_2"/>
</dbReference>
<comment type="caution">
    <text evidence="3">The sequence shown here is derived from an EMBL/GenBank/DDBJ whole genome shotgun (WGS) entry which is preliminary data.</text>
</comment>
<sequence length="428" mass="49739">MDGDRVDQNLDETFNDTTHVSNQTDEAYEPLSGKYKYGVERTINYSSLNIENKRLVSNLNKTIEPKNYEEASLDPNLIKTMNDETEALYYNYTRTITILPKNYKPIGCKWVCKIKYKPSGEVERYNARLVAKGYNLREGLDINNAFLYDGLSKDAFMIFPQGYPTQGDIRVCKLVKSLYGLKQAPKKWNEIVFNSLFSFGFQRRVNYYSIFVRNKNNYVIVLLVYVDDIILTCSDCGELEKVENIPKSLFLIKDLGKLSYFLGIEFLNITNGCKPIKTPLEAKKFATRDNDKNDEKLENITKFQRLVGKLIYLTITRPDISYRVQILNLSSLIKIAFRLLRYIGKGSVACKIVWVLKVLFDLGIKNLTSFRLSLYFESSYRIFVVRFLYNIPKFQEYNPKITKLRKNMDVYTAIKSGPSLSNRKYLKP</sequence>
<gene>
    <name evidence="3" type="ORF">LSAT_V11C900492590</name>
</gene>
<keyword evidence="4" id="KW-1185">Reference proteome</keyword>
<feature type="domain" description="Reverse transcriptase Ty1/copia-type" evidence="2">
    <location>
        <begin position="140"/>
        <end position="274"/>
    </location>
</feature>
<dbReference type="PANTHER" id="PTHR11439:SF508">
    <property type="entry name" value="RNA-DIRECTED DNA POLYMERASE"/>
    <property type="match status" value="1"/>
</dbReference>
<evidence type="ECO:0000256" key="1">
    <source>
        <dbReference type="SAM" id="MobiDB-lite"/>
    </source>
</evidence>
<dbReference type="EMBL" id="NBSK02000009">
    <property type="protein sequence ID" value="KAJ0188894.1"/>
    <property type="molecule type" value="Genomic_DNA"/>
</dbReference>
<dbReference type="SUPFAM" id="SSF56672">
    <property type="entry name" value="DNA/RNA polymerases"/>
    <property type="match status" value="1"/>
</dbReference>
<reference evidence="3 4" key="1">
    <citation type="journal article" date="2017" name="Nat. Commun.">
        <title>Genome assembly with in vitro proximity ligation data and whole-genome triplication in lettuce.</title>
        <authorList>
            <person name="Reyes-Chin-Wo S."/>
            <person name="Wang Z."/>
            <person name="Yang X."/>
            <person name="Kozik A."/>
            <person name="Arikit S."/>
            <person name="Song C."/>
            <person name="Xia L."/>
            <person name="Froenicke L."/>
            <person name="Lavelle D.O."/>
            <person name="Truco M.J."/>
            <person name="Xia R."/>
            <person name="Zhu S."/>
            <person name="Xu C."/>
            <person name="Xu H."/>
            <person name="Xu X."/>
            <person name="Cox K."/>
            <person name="Korf I."/>
            <person name="Meyers B.C."/>
            <person name="Michelmore R.W."/>
        </authorList>
    </citation>
    <scope>NUCLEOTIDE SEQUENCE [LARGE SCALE GENOMIC DNA]</scope>
    <source>
        <strain evidence="4">cv. Salinas</strain>
        <tissue evidence="3">Seedlings</tissue>
    </source>
</reference>
<evidence type="ECO:0000313" key="3">
    <source>
        <dbReference type="EMBL" id="KAJ0188894.1"/>
    </source>
</evidence>
<dbReference type="Pfam" id="PF07727">
    <property type="entry name" value="RVT_2"/>
    <property type="match status" value="1"/>
</dbReference>
<accession>A0A9R1UKM4</accession>
<organism evidence="3 4">
    <name type="scientific">Lactuca sativa</name>
    <name type="common">Garden lettuce</name>
    <dbReference type="NCBI Taxonomy" id="4236"/>
    <lineage>
        <taxon>Eukaryota</taxon>
        <taxon>Viridiplantae</taxon>
        <taxon>Streptophyta</taxon>
        <taxon>Embryophyta</taxon>
        <taxon>Tracheophyta</taxon>
        <taxon>Spermatophyta</taxon>
        <taxon>Magnoliopsida</taxon>
        <taxon>eudicotyledons</taxon>
        <taxon>Gunneridae</taxon>
        <taxon>Pentapetalae</taxon>
        <taxon>asterids</taxon>
        <taxon>campanulids</taxon>
        <taxon>Asterales</taxon>
        <taxon>Asteraceae</taxon>
        <taxon>Cichorioideae</taxon>
        <taxon>Cichorieae</taxon>
        <taxon>Lactucinae</taxon>
        <taxon>Lactuca</taxon>
    </lineage>
</organism>
<dbReference type="Proteomes" id="UP000235145">
    <property type="component" value="Unassembled WGS sequence"/>
</dbReference>
<name>A0A9R1UKM4_LACSA</name>